<dbReference type="GO" id="GO:0005524">
    <property type="term" value="F:ATP binding"/>
    <property type="evidence" value="ECO:0007669"/>
    <property type="project" value="UniProtKB-KW"/>
</dbReference>
<dbReference type="AlphaFoldDB" id="A0AAE0WU89"/>
<dbReference type="SUPFAM" id="SSF53067">
    <property type="entry name" value="Actin-like ATPase domain"/>
    <property type="match status" value="2"/>
</dbReference>
<sequence>MAPSQQRETPGRVRIVLGVDYGTTYSGVSYGTTDKTNAADVTVIRSWPGRDGEWKVPSRIAYERENNTFGLTQNAWGYDVQPSMVSYSWTKLLLDQSAGPPHDDPDFRLALDQGMLRLPSNYTAQRVCGDFLREVYNYSTAQLIKQISKEVFDSTPVDCWLTVPAVWSDQARDSTRTAAYAAGFGCRPQDTINIISEPEAGAIAALHKYTHPSSLNKPQVGESIMVCDCGGGTVDITTYMITDTTPRLEFREVCVGIGAKCGATYVDRNLHKLMRQRFGQAFNEVDMKRKGPGSRFMNSWESVKRGFGSAGDSRVQEIGPLVMKGVNSSQYYDEDDSLVRLTRTDVESLFAPVVDEILSLLVDQKIAIEQLGHALDRLVLVGGFGDSDYLCSRLKEWCTFNGDLKLLVSEHPQAAIVRGAALRGMGAVAPTQRCCRRSYGVGTSQPFRDGLDPEARAYTSQWDGSKRCLGRMDWLILKGASITKDTRGAVHLSIPATNVDDMKMTCTLYSSALDFPPEYTDGPGVQVVGHIFVDFTRMDKARMPRRREGRFGKTKWNLPFSIEVVFGSGTGVLEFRTVVDGIVSGFAVISFE</sequence>
<dbReference type="Proteomes" id="UP001274830">
    <property type="component" value="Unassembled WGS sequence"/>
</dbReference>
<organism evidence="3 4">
    <name type="scientific">Recurvomyces mirabilis</name>
    <dbReference type="NCBI Taxonomy" id="574656"/>
    <lineage>
        <taxon>Eukaryota</taxon>
        <taxon>Fungi</taxon>
        <taxon>Dikarya</taxon>
        <taxon>Ascomycota</taxon>
        <taxon>Pezizomycotina</taxon>
        <taxon>Dothideomycetes</taxon>
        <taxon>Dothideomycetidae</taxon>
        <taxon>Mycosphaerellales</taxon>
        <taxon>Teratosphaeriaceae</taxon>
        <taxon>Recurvomyces</taxon>
    </lineage>
</organism>
<evidence type="ECO:0008006" key="5">
    <source>
        <dbReference type="Google" id="ProtNLM"/>
    </source>
</evidence>
<dbReference type="Gene3D" id="3.30.420.40">
    <property type="match status" value="2"/>
</dbReference>
<dbReference type="Pfam" id="PF00012">
    <property type="entry name" value="HSP70"/>
    <property type="match status" value="1"/>
</dbReference>
<name>A0AAE0WU89_9PEZI</name>
<dbReference type="PRINTS" id="PR00301">
    <property type="entry name" value="HEATSHOCK70"/>
</dbReference>
<dbReference type="GO" id="GO:0140662">
    <property type="term" value="F:ATP-dependent protein folding chaperone"/>
    <property type="evidence" value="ECO:0007669"/>
    <property type="project" value="InterPro"/>
</dbReference>
<dbReference type="InterPro" id="IPR043129">
    <property type="entry name" value="ATPase_NBD"/>
</dbReference>
<evidence type="ECO:0000313" key="3">
    <source>
        <dbReference type="EMBL" id="KAK3678252.1"/>
    </source>
</evidence>
<dbReference type="CDD" id="cd10170">
    <property type="entry name" value="ASKHA_NBD_HSP70"/>
    <property type="match status" value="1"/>
</dbReference>
<proteinExistence type="predicted"/>
<comment type="caution">
    <text evidence="3">The sequence shown here is derived from an EMBL/GenBank/DDBJ whole genome shotgun (WGS) entry which is preliminary data.</text>
</comment>
<keyword evidence="1" id="KW-0547">Nucleotide-binding</keyword>
<dbReference type="PANTHER" id="PTHR14187">
    <property type="entry name" value="ALPHA KINASE/ELONGATION FACTOR 2 KINASE"/>
    <property type="match status" value="1"/>
</dbReference>
<protein>
    <recommendedName>
        <fullName evidence="5">Actin-like ATPase domain-containing protein</fullName>
    </recommendedName>
</protein>
<evidence type="ECO:0000256" key="1">
    <source>
        <dbReference type="ARBA" id="ARBA00022741"/>
    </source>
</evidence>
<reference evidence="3" key="1">
    <citation type="submission" date="2023-07" db="EMBL/GenBank/DDBJ databases">
        <title>Black Yeasts Isolated from many extreme environments.</title>
        <authorList>
            <person name="Coleine C."/>
            <person name="Stajich J.E."/>
            <person name="Selbmann L."/>
        </authorList>
    </citation>
    <scope>NUCLEOTIDE SEQUENCE</scope>
    <source>
        <strain evidence="3">CCFEE 5485</strain>
    </source>
</reference>
<keyword evidence="4" id="KW-1185">Reference proteome</keyword>
<dbReference type="InterPro" id="IPR013126">
    <property type="entry name" value="Hsp_70_fam"/>
</dbReference>
<gene>
    <name evidence="3" type="ORF">LTR78_001547</name>
</gene>
<evidence type="ECO:0000313" key="4">
    <source>
        <dbReference type="Proteomes" id="UP001274830"/>
    </source>
</evidence>
<keyword evidence="2" id="KW-0067">ATP-binding</keyword>
<evidence type="ECO:0000256" key="2">
    <source>
        <dbReference type="ARBA" id="ARBA00022840"/>
    </source>
</evidence>
<dbReference type="Gene3D" id="3.90.640.10">
    <property type="entry name" value="Actin, Chain A, domain 4"/>
    <property type="match status" value="1"/>
</dbReference>
<dbReference type="EMBL" id="JAUTXT010000004">
    <property type="protein sequence ID" value="KAK3678252.1"/>
    <property type="molecule type" value="Genomic_DNA"/>
</dbReference>
<dbReference type="PANTHER" id="PTHR14187:SF81">
    <property type="entry name" value="HSP70 FAMILY PROTEIN (AFU_ORTHOLOGUE AFUA_4G14040)"/>
    <property type="match status" value="1"/>
</dbReference>
<accession>A0AAE0WU89</accession>